<keyword evidence="10" id="KW-1185">Reference proteome</keyword>
<keyword evidence="6 8" id="KW-1133">Transmembrane helix</keyword>
<evidence type="ECO:0000256" key="6">
    <source>
        <dbReference type="ARBA" id="ARBA00022989"/>
    </source>
</evidence>
<feature type="transmembrane region" description="Helical" evidence="8">
    <location>
        <begin position="31"/>
        <end position="50"/>
    </location>
</feature>
<comment type="subcellular location">
    <subcellularLocation>
        <location evidence="1">Cell membrane</location>
        <topology evidence="1">Multi-pass membrane protein</topology>
    </subcellularLocation>
</comment>
<dbReference type="Proteomes" id="UP000820669">
    <property type="component" value="Unassembled WGS sequence"/>
</dbReference>
<evidence type="ECO:0000256" key="8">
    <source>
        <dbReference type="SAM" id="Phobius"/>
    </source>
</evidence>
<evidence type="ECO:0000256" key="7">
    <source>
        <dbReference type="ARBA" id="ARBA00023136"/>
    </source>
</evidence>
<proteinExistence type="inferred from homology"/>
<keyword evidence="3" id="KW-0813">Transport</keyword>
<feature type="transmembrane region" description="Helical" evidence="8">
    <location>
        <begin position="335"/>
        <end position="354"/>
    </location>
</feature>
<gene>
    <name evidence="9" type="ORF">HF526_03675</name>
</gene>
<dbReference type="RefSeq" id="WP_169379786.1">
    <property type="nucleotide sequence ID" value="NZ_JAAXLA010000004.1"/>
</dbReference>
<dbReference type="PANTHER" id="PTHR30472:SF24">
    <property type="entry name" value="FERRIC ENTEROBACTIN TRANSPORT SYSTEM PERMEASE PROTEIN FEPG"/>
    <property type="match status" value="1"/>
</dbReference>
<dbReference type="InterPro" id="IPR000522">
    <property type="entry name" value="ABC_transptr_permease_BtuC"/>
</dbReference>
<keyword evidence="5 8" id="KW-0812">Transmembrane</keyword>
<feature type="transmembrane region" description="Helical" evidence="8">
    <location>
        <begin position="222"/>
        <end position="247"/>
    </location>
</feature>
<evidence type="ECO:0000256" key="5">
    <source>
        <dbReference type="ARBA" id="ARBA00022692"/>
    </source>
</evidence>
<dbReference type="CDD" id="cd06550">
    <property type="entry name" value="TM_ABC_iron-siderophores_like"/>
    <property type="match status" value="1"/>
</dbReference>
<evidence type="ECO:0000313" key="9">
    <source>
        <dbReference type="EMBL" id="NMH96423.1"/>
    </source>
</evidence>
<feature type="transmembrane region" description="Helical" evidence="8">
    <location>
        <begin position="146"/>
        <end position="166"/>
    </location>
</feature>
<reference evidence="9 10" key="1">
    <citation type="submission" date="2020-04" db="EMBL/GenBank/DDBJ databases">
        <authorList>
            <person name="Klaysubun C."/>
            <person name="Duangmal K."/>
            <person name="Lipun K."/>
        </authorList>
    </citation>
    <scope>NUCLEOTIDE SEQUENCE [LARGE SCALE GENOMIC DNA]</scope>
    <source>
        <strain evidence="9 10">K10HN5</strain>
    </source>
</reference>
<evidence type="ECO:0000256" key="1">
    <source>
        <dbReference type="ARBA" id="ARBA00004651"/>
    </source>
</evidence>
<dbReference type="EMBL" id="JAAXLA010000004">
    <property type="protein sequence ID" value="NMH96423.1"/>
    <property type="molecule type" value="Genomic_DNA"/>
</dbReference>
<accession>A0ABX1S7H9</accession>
<name>A0ABX1S7H9_9PSEU</name>
<feature type="transmembrane region" description="Helical" evidence="8">
    <location>
        <begin position="178"/>
        <end position="202"/>
    </location>
</feature>
<evidence type="ECO:0000256" key="2">
    <source>
        <dbReference type="ARBA" id="ARBA00007935"/>
    </source>
</evidence>
<comment type="caution">
    <text evidence="9">The sequence shown here is derived from an EMBL/GenBank/DDBJ whole genome shotgun (WGS) entry which is preliminary data.</text>
</comment>
<dbReference type="Pfam" id="PF01032">
    <property type="entry name" value="FecCD"/>
    <property type="match status" value="1"/>
</dbReference>
<evidence type="ECO:0000256" key="4">
    <source>
        <dbReference type="ARBA" id="ARBA00022475"/>
    </source>
</evidence>
<evidence type="ECO:0000256" key="3">
    <source>
        <dbReference type="ARBA" id="ARBA00022448"/>
    </source>
</evidence>
<dbReference type="SUPFAM" id="SSF81345">
    <property type="entry name" value="ABC transporter involved in vitamin B12 uptake, BtuC"/>
    <property type="match status" value="1"/>
</dbReference>
<feature type="transmembrane region" description="Helical" evidence="8">
    <location>
        <begin position="86"/>
        <end position="106"/>
    </location>
</feature>
<comment type="similarity">
    <text evidence="2">Belongs to the binding-protein-dependent transport system permease family. FecCD subfamily.</text>
</comment>
<dbReference type="InterPro" id="IPR037294">
    <property type="entry name" value="ABC_BtuC-like"/>
</dbReference>
<dbReference type="PANTHER" id="PTHR30472">
    <property type="entry name" value="FERRIC ENTEROBACTIN TRANSPORT SYSTEM PERMEASE PROTEIN"/>
    <property type="match status" value="1"/>
</dbReference>
<feature type="transmembrane region" description="Helical" evidence="8">
    <location>
        <begin position="268"/>
        <end position="293"/>
    </location>
</feature>
<evidence type="ECO:0000313" key="10">
    <source>
        <dbReference type="Proteomes" id="UP000820669"/>
    </source>
</evidence>
<feature type="transmembrane region" description="Helical" evidence="8">
    <location>
        <begin position="118"/>
        <end position="140"/>
    </location>
</feature>
<keyword evidence="7 8" id="KW-0472">Membrane</keyword>
<protein>
    <submittedName>
        <fullName evidence="9">Iron chelate uptake ABC transporter family permease subunit</fullName>
    </submittedName>
</protein>
<dbReference type="Gene3D" id="1.10.3470.10">
    <property type="entry name" value="ABC transporter involved in vitamin B12 uptake, BtuC"/>
    <property type="match status" value="1"/>
</dbReference>
<sequence>MTARAPERVRVPGRAPVRLGRVSAVWRPRSVAALVLGGAVLVLAMAVNIGRGEFPISIGEVLAVLAGGGDPSQQFIVLELRLPRSLTGALVGAALGASGAILQAVARNPLASPDIIGITAGAGAAAVSMIVLGGSVGALGGLASAVGLPIAALLGGLLTAALIYGLAWRKGIQGFRLVLVGIGINAILFATINWLLVAAQVYEAARAQVWLNGSLNARGWEHVVPVGIALIVLVPAAFVLAHLLGGLQFGDDTARGLGIRVDGARTALLAAAVALAAVATASAGPIAFVALVAPQIAQRLVGSPRPPIGVSLVLGAALTVTADLVARTAFGGTELPVGIVTAVLGAPYLLYLLARHRREARA</sequence>
<organism evidence="9 10">
    <name type="scientific">Pseudonocardia acidicola</name>
    <dbReference type="NCBI Taxonomy" id="2724939"/>
    <lineage>
        <taxon>Bacteria</taxon>
        <taxon>Bacillati</taxon>
        <taxon>Actinomycetota</taxon>
        <taxon>Actinomycetes</taxon>
        <taxon>Pseudonocardiales</taxon>
        <taxon>Pseudonocardiaceae</taxon>
        <taxon>Pseudonocardia</taxon>
    </lineage>
</organism>
<keyword evidence="4" id="KW-1003">Cell membrane</keyword>